<dbReference type="InterPro" id="IPR050864">
    <property type="entry name" value="Bacterial_PTS_Sugar_Transport"/>
</dbReference>
<accession>A0AAW4HK35</accession>
<dbReference type="PANTHER" id="PTHR30505:SF0">
    <property type="entry name" value="FRUCTOSE-LIKE PTS SYSTEM EIIBC COMPONENT-RELATED"/>
    <property type="match status" value="1"/>
</dbReference>
<keyword evidence="4" id="KW-1133">Transmembrane helix</keyword>
<dbReference type="GO" id="GO:0009401">
    <property type="term" value="P:phosphoenolpyruvate-dependent sugar phosphotransferase system"/>
    <property type="evidence" value="ECO:0007669"/>
    <property type="project" value="UniProtKB-KW"/>
</dbReference>
<evidence type="ECO:0000313" key="6">
    <source>
        <dbReference type="Proteomes" id="UP000664056"/>
    </source>
</evidence>
<feature type="transmembrane region" description="Helical" evidence="4">
    <location>
        <begin position="47"/>
        <end position="67"/>
    </location>
</feature>
<evidence type="ECO:0000313" key="5">
    <source>
        <dbReference type="EMBL" id="MBN8124852.1"/>
    </source>
</evidence>
<evidence type="ECO:0000256" key="4">
    <source>
        <dbReference type="SAM" id="Phobius"/>
    </source>
</evidence>
<evidence type="ECO:0000256" key="1">
    <source>
        <dbReference type="ARBA" id="ARBA00022448"/>
    </source>
</evidence>
<dbReference type="PANTHER" id="PTHR30505">
    <property type="entry name" value="FRUCTOSE-LIKE PERMEASE"/>
    <property type="match status" value="1"/>
</dbReference>
<keyword evidence="4" id="KW-0812">Transmembrane</keyword>
<dbReference type="AlphaFoldDB" id="A0AAW4HK35"/>
<keyword evidence="3" id="KW-0598">Phosphotransferase system</keyword>
<feature type="non-terminal residue" evidence="5">
    <location>
        <position position="1"/>
    </location>
</feature>
<gene>
    <name evidence="5" type="ORF">J0J18_24485</name>
</gene>
<dbReference type="GO" id="GO:0090563">
    <property type="term" value="F:protein-phosphocysteine-sugar phosphotransferase activity"/>
    <property type="evidence" value="ECO:0007669"/>
    <property type="project" value="TreeGrafter"/>
</dbReference>
<protein>
    <submittedName>
        <fullName evidence="5">PTS fructose transporter subunit IIC</fullName>
    </submittedName>
</protein>
<evidence type="ECO:0000256" key="3">
    <source>
        <dbReference type="ARBA" id="ARBA00022683"/>
    </source>
</evidence>
<feature type="transmembrane region" description="Helical" evidence="4">
    <location>
        <begin position="7"/>
        <end position="27"/>
    </location>
</feature>
<proteinExistence type="predicted"/>
<organism evidence="5 6">
    <name type="scientific">Vibrio vulnificus</name>
    <dbReference type="NCBI Taxonomy" id="672"/>
    <lineage>
        <taxon>Bacteria</taxon>
        <taxon>Pseudomonadati</taxon>
        <taxon>Pseudomonadota</taxon>
        <taxon>Gammaproteobacteria</taxon>
        <taxon>Vibrionales</taxon>
        <taxon>Vibrionaceae</taxon>
        <taxon>Vibrio</taxon>
    </lineage>
</organism>
<name>A0AAW4HK35_VIBVL</name>
<dbReference type="GO" id="GO:0005886">
    <property type="term" value="C:plasma membrane"/>
    <property type="evidence" value="ECO:0007669"/>
    <property type="project" value="TreeGrafter"/>
</dbReference>
<keyword evidence="4" id="KW-0472">Membrane</keyword>
<dbReference type="EMBL" id="JAFKOQ010000316">
    <property type="protein sequence ID" value="MBN8124852.1"/>
    <property type="molecule type" value="Genomic_DNA"/>
</dbReference>
<comment type="caution">
    <text evidence="5">The sequence shown here is derived from an EMBL/GenBank/DDBJ whole genome shotgun (WGS) entry which is preliminary data.</text>
</comment>
<dbReference type="Proteomes" id="UP000664056">
    <property type="component" value="Unassembled WGS sequence"/>
</dbReference>
<sequence>QDPMSVIPANVVGSMVAAVMAFSFGITNSVAHGGPVVALLGAMNKPLLAIVCMIAGSVVTALLCVTLKKMRQAKQQHVAA</sequence>
<keyword evidence="1" id="KW-0813">Transport</keyword>
<evidence type="ECO:0000256" key="2">
    <source>
        <dbReference type="ARBA" id="ARBA00022597"/>
    </source>
</evidence>
<reference evidence="5" key="1">
    <citation type="submission" date="2021-03" db="EMBL/GenBank/DDBJ databases">
        <title>Study of the foodborne Vibrio vulnificus isolates from China.</title>
        <authorList>
            <person name="Zheng Z."/>
            <person name="Ye L."/>
        </authorList>
    </citation>
    <scope>NUCLEOTIDE SEQUENCE</scope>
    <source>
        <strain evidence="5">Vv1582</strain>
    </source>
</reference>
<keyword evidence="2" id="KW-0762">Sugar transport</keyword>